<evidence type="ECO:0000256" key="4">
    <source>
        <dbReference type="ARBA" id="ARBA00022519"/>
    </source>
</evidence>
<dbReference type="PANTHER" id="PTHR32196:SF71">
    <property type="entry name" value="AUTOINDUCER 2 IMPORT SYSTEM PERMEASE PROTEIN LSRD"/>
    <property type="match status" value="1"/>
</dbReference>
<dbReference type="PANTHER" id="PTHR32196">
    <property type="entry name" value="ABC TRANSPORTER PERMEASE PROTEIN YPHD-RELATED-RELATED"/>
    <property type="match status" value="1"/>
</dbReference>
<evidence type="ECO:0000313" key="11">
    <source>
        <dbReference type="EMBL" id="MTD59388.1"/>
    </source>
</evidence>
<evidence type="ECO:0000256" key="10">
    <source>
        <dbReference type="SAM" id="Phobius"/>
    </source>
</evidence>
<dbReference type="Pfam" id="PF02653">
    <property type="entry name" value="BPD_transp_2"/>
    <property type="match status" value="1"/>
</dbReference>
<accession>A0A6N7ZCD3</accession>
<comment type="caution">
    <text evidence="11">The sequence shown here is derived from an EMBL/GenBank/DDBJ whole genome shotgun (WGS) entry which is preliminary data.</text>
</comment>
<evidence type="ECO:0000256" key="8">
    <source>
        <dbReference type="ARBA" id="ARBA00039381"/>
    </source>
</evidence>
<reference evidence="11 12" key="1">
    <citation type="submission" date="2019-11" db="EMBL/GenBank/DDBJ databases">
        <title>Draft genome of Amycolatopsis RM579.</title>
        <authorList>
            <person name="Duangmal K."/>
            <person name="Mingma R."/>
        </authorList>
    </citation>
    <scope>NUCLEOTIDE SEQUENCE [LARGE SCALE GENOMIC DNA]</scope>
    <source>
        <strain evidence="11 12">RM579</strain>
    </source>
</reference>
<feature type="compositionally biased region" description="Polar residues" evidence="9">
    <location>
        <begin position="328"/>
        <end position="337"/>
    </location>
</feature>
<keyword evidence="2" id="KW-0813">Transport</keyword>
<keyword evidence="12" id="KW-1185">Reference proteome</keyword>
<dbReference type="GO" id="GO:0022857">
    <property type="term" value="F:transmembrane transporter activity"/>
    <property type="evidence" value="ECO:0007669"/>
    <property type="project" value="InterPro"/>
</dbReference>
<dbReference type="InterPro" id="IPR001851">
    <property type="entry name" value="ABC_transp_permease"/>
</dbReference>
<name>A0A6N7ZCD3_9PSEU</name>
<sequence>MRVGEFGWIWFGLIAVFAVSVVVAPGTLRPDTLASLLPFAGVLTVASVGQTAVIQQRGLDLSIPGTMAMCALAMAKMEIDHSLLIAAGAAVVLAACIGALNGLIVTKFSVTPIITTLAVNALLVGGAFTYVNGSAVSISATMTEFTRAKPAGVPAIVIIAIALVVLLALALSKSVAGRRFILVGASPSAARAAGIQVTRYQVGAYVVSSICAGFAGVLLAGYTGTATSDLGNPFLLLTIAAVVIGGTPLSGGRGSLIATAAAALFLTQLDQLSSSLGAPSSVQYFVQAGALVLATTLRYLAFGSMFRGCPNRRLPPPAPTAGAAGIESHNQVEGLSS</sequence>
<evidence type="ECO:0000256" key="1">
    <source>
        <dbReference type="ARBA" id="ARBA00004651"/>
    </source>
</evidence>
<dbReference type="EMBL" id="WMBA01000101">
    <property type="protein sequence ID" value="MTD59388.1"/>
    <property type="molecule type" value="Genomic_DNA"/>
</dbReference>
<keyword evidence="5 10" id="KW-0812">Transmembrane</keyword>
<evidence type="ECO:0000256" key="5">
    <source>
        <dbReference type="ARBA" id="ARBA00022692"/>
    </source>
</evidence>
<proteinExistence type="predicted"/>
<evidence type="ECO:0000256" key="3">
    <source>
        <dbReference type="ARBA" id="ARBA00022475"/>
    </source>
</evidence>
<feature type="transmembrane region" description="Helical" evidence="10">
    <location>
        <begin position="7"/>
        <end position="28"/>
    </location>
</feature>
<comment type="subcellular location">
    <subcellularLocation>
        <location evidence="1">Cell membrane</location>
        <topology evidence="1">Multi-pass membrane protein</topology>
    </subcellularLocation>
</comment>
<evidence type="ECO:0000256" key="7">
    <source>
        <dbReference type="ARBA" id="ARBA00023136"/>
    </source>
</evidence>
<evidence type="ECO:0000256" key="9">
    <source>
        <dbReference type="SAM" id="MobiDB-lite"/>
    </source>
</evidence>
<keyword evidence="6 10" id="KW-1133">Transmembrane helix</keyword>
<feature type="transmembrane region" description="Helical" evidence="10">
    <location>
        <begin position="110"/>
        <end position="131"/>
    </location>
</feature>
<evidence type="ECO:0000256" key="2">
    <source>
        <dbReference type="ARBA" id="ARBA00022448"/>
    </source>
</evidence>
<feature type="transmembrane region" description="Helical" evidence="10">
    <location>
        <begin position="230"/>
        <end position="249"/>
    </location>
</feature>
<dbReference type="OrthoDB" id="9808136at2"/>
<feature type="transmembrane region" description="Helical" evidence="10">
    <location>
        <begin position="151"/>
        <end position="171"/>
    </location>
</feature>
<keyword evidence="4" id="KW-0997">Cell inner membrane</keyword>
<dbReference type="Proteomes" id="UP000440096">
    <property type="component" value="Unassembled WGS sequence"/>
</dbReference>
<dbReference type="GO" id="GO:0005886">
    <property type="term" value="C:plasma membrane"/>
    <property type="evidence" value="ECO:0007669"/>
    <property type="project" value="UniProtKB-SubCell"/>
</dbReference>
<feature type="transmembrane region" description="Helical" evidence="10">
    <location>
        <begin position="202"/>
        <end position="224"/>
    </location>
</feature>
<organism evidence="11 12">
    <name type="scientific">Amycolatopsis pithecellobii</name>
    <dbReference type="NCBI Taxonomy" id="664692"/>
    <lineage>
        <taxon>Bacteria</taxon>
        <taxon>Bacillati</taxon>
        <taxon>Actinomycetota</taxon>
        <taxon>Actinomycetes</taxon>
        <taxon>Pseudonocardiales</taxon>
        <taxon>Pseudonocardiaceae</taxon>
        <taxon>Amycolatopsis</taxon>
    </lineage>
</organism>
<evidence type="ECO:0000313" key="12">
    <source>
        <dbReference type="Proteomes" id="UP000440096"/>
    </source>
</evidence>
<dbReference type="AlphaFoldDB" id="A0A6N7ZCD3"/>
<gene>
    <name evidence="11" type="ORF">GKO32_36205</name>
</gene>
<feature type="region of interest" description="Disordered" evidence="9">
    <location>
        <begin position="317"/>
        <end position="337"/>
    </location>
</feature>
<feature type="transmembrane region" description="Helical" evidence="10">
    <location>
        <begin position="83"/>
        <end position="103"/>
    </location>
</feature>
<keyword evidence="3" id="KW-1003">Cell membrane</keyword>
<protein>
    <recommendedName>
        <fullName evidence="8">Autoinducer 2 import system permease protein LsrD</fullName>
    </recommendedName>
</protein>
<evidence type="ECO:0000256" key="6">
    <source>
        <dbReference type="ARBA" id="ARBA00022989"/>
    </source>
</evidence>
<dbReference type="CDD" id="cd06579">
    <property type="entry name" value="TM_PBP1_transp_AraH_like"/>
    <property type="match status" value="1"/>
</dbReference>
<keyword evidence="7 10" id="KW-0472">Membrane</keyword>